<dbReference type="RefSeq" id="WP_179500914.1">
    <property type="nucleotide sequence ID" value="NZ_JACCAA010000001.1"/>
</dbReference>
<sequence length="283" mass="30472">MLFCRPRARTVLGTVAGVIALVLGGCGPEPAPDSPPGPLEGATISLMQYTHDQVNRVLVVKIKAGERTVRVNRVEVVSGAFTGTGPEEYDATVAAHTTLDLRVPLGEPDCAHRLSPADVAVEFETPDHDVVVDEPRGSDTLAAIHRRECAVTTAVADVPITWGSHWRTSGSGSDLVVHAPLRIGPVAADTAVRLSGIDGSVIFVPETDALPLMLDAGQTRVLDVRFRPNRCDAHVWETSRGFQFAVRLRVDGTGDEVLVPVVPARAKQQLLSRYWQEQCGVRR</sequence>
<protein>
    <recommendedName>
        <fullName evidence="3">Lipoprotein</fullName>
    </recommendedName>
</protein>
<proteinExistence type="predicted"/>
<dbReference type="Proteomes" id="UP000540656">
    <property type="component" value="Unassembled WGS sequence"/>
</dbReference>
<dbReference type="AlphaFoldDB" id="A0A7Y9UNZ0"/>
<accession>A0A7Y9UNZ0</accession>
<reference evidence="1 2" key="1">
    <citation type="submission" date="2020-07" db="EMBL/GenBank/DDBJ databases">
        <title>Sequencing the genomes of 1000 actinobacteria strains.</title>
        <authorList>
            <person name="Klenk H.-P."/>
        </authorList>
    </citation>
    <scope>NUCLEOTIDE SEQUENCE [LARGE SCALE GENOMIC DNA]</scope>
    <source>
        <strain evidence="1 2">DSM 23819</strain>
    </source>
</reference>
<dbReference type="EMBL" id="JACCAA010000001">
    <property type="protein sequence ID" value="NYG57672.1"/>
    <property type="molecule type" value="Genomic_DNA"/>
</dbReference>
<organism evidence="1 2">
    <name type="scientific">Nocardioides daedukensis</name>
    <dbReference type="NCBI Taxonomy" id="634462"/>
    <lineage>
        <taxon>Bacteria</taxon>
        <taxon>Bacillati</taxon>
        <taxon>Actinomycetota</taxon>
        <taxon>Actinomycetes</taxon>
        <taxon>Propionibacteriales</taxon>
        <taxon>Nocardioidaceae</taxon>
        <taxon>Nocardioides</taxon>
    </lineage>
</organism>
<dbReference type="PROSITE" id="PS51257">
    <property type="entry name" value="PROKAR_LIPOPROTEIN"/>
    <property type="match status" value="1"/>
</dbReference>
<name>A0A7Y9UNZ0_9ACTN</name>
<evidence type="ECO:0000313" key="2">
    <source>
        <dbReference type="Proteomes" id="UP000540656"/>
    </source>
</evidence>
<evidence type="ECO:0000313" key="1">
    <source>
        <dbReference type="EMBL" id="NYG57672.1"/>
    </source>
</evidence>
<gene>
    <name evidence="1" type="ORF">BJ980_000595</name>
</gene>
<keyword evidence="2" id="KW-1185">Reference proteome</keyword>
<evidence type="ECO:0008006" key="3">
    <source>
        <dbReference type="Google" id="ProtNLM"/>
    </source>
</evidence>
<comment type="caution">
    <text evidence="1">The sequence shown here is derived from an EMBL/GenBank/DDBJ whole genome shotgun (WGS) entry which is preliminary data.</text>
</comment>